<dbReference type="GO" id="GO:0008195">
    <property type="term" value="F:phosphatidate phosphatase activity"/>
    <property type="evidence" value="ECO:0007669"/>
    <property type="project" value="TreeGrafter"/>
</dbReference>
<feature type="region of interest" description="Disordered" evidence="3">
    <location>
        <begin position="771"/>
        <end position="839"/>
    </location>
</feature>
<dbReference type="AlphaFoldDB" id="A0AAN7TFB8"/>
<feature type="domain" description="LNS2/PITP" evidence="4">
    <location>
        <begin position="454"/>
        <end position="639"/>
    </location>
</feature>
<dbReference type="InterPro" id="IPR013209">
    <property type="entry name" value="LNS2"/>
</dbReference>
<name>A0AAN7TFB8_9PEZI</name>
<dbReference type="InterPro" id="IPR031315">
    <property type="entry name" value="LNS2/PITP"/>
</dbReference>
<protein>
    <recommendedName>
        <fullName evidence="4">LNS2/PITP domain-containing protein</fullName>
    </recommendedName>
</protein>
<reference evidence="5" key="1">
    <citation type="submission" date="2023-08" db="EMBL/GenBank/DDBJ databases">
        <title>Black Yeasts Isolated from many extreme environments.</title>
        <authorList>
            <person name="Coleine C."/>
            <person name="Stajich J.E."/>
            <person name="Selbmann L."/>
        </authorList>
    </citation>
    <scope>NUCLEOTIDE SEQUENCE</scope>
    <source>
        <strain evidence="5">CCFEE 5401</strain>
    </source>
</reference>
<keyword evidence="2" id="KW-0597">Phosphoprotein</keyword>
<feature type="compositionally biased region" description="Acidic residues" evidence="3">
    <location>
        <begin position="830"/>
        <end position="839"/>
    </location>
</feature>
<dbReference type="Pfam" id="PF24565">
    <property type="entry name" value="Ned1_M"/>
    <property type="match status" value="1"/>
</dbReference>
<comment type="similarity">
    <text evidence="1">Belongs to the lipin family.</text>
</comment>
<dbReference type="InterPro" id="IPR007651">
    <property type="entry name" value="Lipin_N"/>
</dbReference>
<feature type="region of interest" description="Disordered" evidence="3">
    <location>
        <begin position="354"/>
        <end position="408"/>
    </location>
</feature>
<dbReference type="GO" id="GO:0019432">
    <property type="term" value="P:triglyceride biosynthetic process"/>
    <property type="evidence" value="ECO:0007669"/>
    <property type="project" value="TreeGrafter"/>
</dbReference>
<dbReference type="PANTHER" id="PTHR12181:SF12">
    <property type="entry name" value="PHOSPHATIDATE PHOSPHATASE"/>
    <property type="match status" value="1"/>
</dbReference>
<feature type="compositionally biased region" description="Acidic residues" evidence="3">
    <location>
        <begin position="771"/>
        <end position="780"/>
    </location>
</feature>
<evidence type="ECO:0000259" key="4">
    <source>
        <dbReference type="SMART" id="SM00775"/>
    </source>
</evidence>
<feature type="compositionally biased region" description="Polar residues" evidence="3">
    <location>
        <begin position="369"/>
        <end position="378"/>
    </location>
</feature>
<evidence type="ECO:0000256" key="2">
    <source>
        <dbReference type="ARBA" id="ARBA00022553"/>
    </source>
</evidence>
<feature type="compositionally biased region" description="Acidic residues" evidence="3">
    <location>
        <begin position="691"/>
        <end position="700"/>
    </location>
</feature>
<dbReference type="FunFam" id="3.40.50.1000:FF:000063">
    <property type="entry name" value="Nuclear elongation and deformation protein"/>
    <property type="match status" value="1"/>
</dbReference>
<accession>A0AAN7TFB8</accession>
<feature type="compositionally biased region" description="Acidic residues" evidence="3">
    <location>
        <begin position="726"/>
        <end position="735"/>
    </location>
</feature>
<feature type="compositionally biased region" description="Low complexity" evidence="3">
    <location>
        <begin position="220"/>
        <end position="229"/>
    </location>
</feature>
<dbReference type="GO" id="GO:0005634">
    <property type="term" value="C:nucleus"/>
    <property type="evidence" value="ECO:0007669"/>
    <property type="project" value="TreeGrafter"/>
</dbReference>
<dbReference type="InterPro" id="IPR057124">
    <property type="entry name" value="Ned1-like_M"/>
</dbReference>
<feature type="region of interest" description="Disordered" evidence="3">
    <location>
        <begin position="691"/>
        <end position="739"/>
    </location>
</feature>
<comment type="caution">
    <text evidence="5">The sequence shown here is derived from an EMBL/GenBank/DDBJ whole genome shotgun (WGS) entry which is preliminary data.</text>
</comment>
<evidence type="ECO:0000313" key="5">
    <source>
        <dbReference type="EMBL" id="KAK5113933.1"/>
    </source>
</evidence>
<dbReference type="EMBL" id="JAVRRL010000020">
    <property type="protein sequence ID" value="KAK5113933.1"/>
    <property type="molecule type" value="Genomic_DNA"/>
</dbReference>
<feature type="compositionally biased region" description="Low complexity" evidence="3">
    <location>
        <begin position="389"/>
        <end position="403"/>
    </location>
</feature>
<dbReference type="SMART" id="SM00775">
    <property type="entry name" value="LNS2"/>
    <property type="match status" value="1"/>
</dbReference>
<dbReference type="Pfam" id="PF08235">
    <property type="entry name" value="LNS2"/>
    <property type="match status" value="1"/>
</dbReference>
<dbReference type="Pfam" id="PF04571">
    <property type="entry name" value="Lipin_N"/>
    <property type="match status" value="1"/>
</dbReference>
<gene>
    <name evidence="5" type="ORF">LTR62_003056</name>
</gene>
<evidence type="ECO:0000256" key="1">
    <source>
        <dbReference type="ARBA" id="ARBA00005476"/>
    </source>
</evidence>
<sequence length="839" mass="91512">MQYVRSISGSLSSTWNSINPATLSGAIDVIVVEQEDGSLACSPFHIRFGKFSLLRPYEKKVEFRINGAKVDYPMKLGEGGEAFFVFETLGNVPEGLRTSPLVSPVTSPQLKGRNEPPSLEVSGEPELLELDEADRKLNAKSAQQRRQHSKSTAEAMTIPLRPQGKAHSDVERLSPLQHEPIKRPSSETGLERGAVPRLERLATDSALPTAKATQLGVDVSSSSIHRPSSPLRARTDRSGSPAPPSNGEAKTRAMNLSKKLWTSNISNQVTESGDLMLDMTGFKSSDREALHAEVIARQLLSEELDGPYDIGALIGADEKGNVWIYSSEEAKEAAGRRAADGLGAFNPTSYAAADASSDPGYHSDDSRSESNVSLGTSSHLRRDSDSALGMASQPSSPGAPAAGDPNKNYAKTLRLTSEQLKTMSLNPGANPMAFTVNRATCHAVLWYWQHSVPIVISDIDGTITKSDVLGQVLNSIGRDWTHQGVAKLYTEIAANGYNFMYLTSRSVGQADTTRAYLDGVQQDGGYKLPRGPTILSPDRTIAALRREIYLRKPEIFKMACLRDVMALFAGHGGALNTTEGVEAGLHTYPQGQGPGRGKGGSPFYAGFGNRLTDALSYRSVNIPSTRIFTINSNSEISLDLLSLNKYKTAYGSMREIVDHYFPPVGLLVKGGGEEFTDFNYWREKPMDLADFTDSEDEDDEPTKKPPGRTPTTLTKEDSILSQSILSEDEGGDDLLESYLSDPRYSLDERISEVSTVDEEEITRSMLEEELDEYGDDEMPIEEPATAAAGLPTTPDMSLRGEEDALGWQERTPRGPLVLEGGKQRRRSEMMDESDRESVR</sequence>
<feature type="region of interest" description="Disordered" evidence="3">
    <location>
        <begin position="138"/>
        <end position="252"/>
    </location>
</feature>
<dbReference type="GO" id="GO:0009062">
    <property type="term" value="P:fatty acid catabolic process"/>
    <property type="evidence" value="ECO:0007669"/>
    <property type="project" value="TreeGrafter"/>
</dbReference>
<feature type="compositionally biased region" description="Polar residues" evidence="3">
    <location>
        <begin position="100"/>
        <end position="109"/>
    </location>
</feature>
<dbReference type="PANTHER" id="PTHR12181">
    <property type="entry name" value="LIPIN"/>
    <property type="match status" value="1"/>
</dbReference>
<dbReference type="InterPro" id="IPR036412">
    <property type="entry name" value="HAD-like_sf"/>
</dbReference>
<evidence type="ECO:0000256" key="3">
    <source>
        <dbReference type="SAM" id="MobiDB-lite"/>
    </source>
</evidence>
<feature type="compositionally biased region" description="Low complexity" evidence="3">
    <location>
        <begin position="783"/>
        <end position="794"/>
    </location>
</feature>
<feature type="region of interest" description="Disordered" evidence="3">
    <location>
        <begin position="96"/>
        <end position="126"/>
    </location>
</feature>
<proteinExistence type="inferred from homology"/>
<dbReference type="Proteomes" id="UP001310890">
    <property type="component" value="Unassembled WGS sequence"/>
</dbReference>
<dbReference type="SUPFAM" id="SSF56784">
    <property type="entry name" value="HAD-like"/>
    <property type="match status" value="1"/>
</dbReference>
<organism evidence="5 6">
    <name type="scientific">Meristemomyces frigidus</name>
    <dbReference type="NCBI Taxonomy" id="1508187"/>
    <lineage>
        <taxon>Eukaryota</taxon>
        <taxon>Fungi</taxon>
        <taxon>Dikarya</taxon>
        <taxon>Ascomycota</taxon>
        <taxon>Pezizomycotina</taxon>
        <taxon>Dothideomycetes</taxon>
        <taxon>Dothideomycetidae</taxon>
        <taxon>Mycosphaerellales</taxon>
        <taxon>Teratosphaeriaceae</taxon>
        <taxon>Meristemomyces</taxon>
    </lineage>
</organism>
<dbReference type="InterPro" id="IPR026058">
    <property type="entry name" value="LIPIN"/>
</dbReference>
<evidence type="ECO:0000313" key="6">
    <source>
        <dbReference type="Proteomes" id="UP001310890"/>
    </source>
</evidence>